<feature type="compositionally biased region" description="Polar residues" evidence="1">
    <location>
        <begin position="284"/>
        <end position="300"/>
    </location>
</feature>
<dbReference type="Proteomes" id="UP000054196">
    <property type="component" value="Unassembled WGS sequence"/>
</dbReference>
<evidence type="ECO:0000256" key="1">
    <source>
        <dbReference type="SAM" id="MobiDB-lite"/>
    </source>
</evidence>
<feature type="region of interest" description="Disordered" evidence="1">
    <location>
        <begin position="581"/>
        <end position="640"/>
    </location>
</feature>
<proteinExistence type="predicted"/>
<dbReference type="AlphaFoldDB" id="R7S2W8"/>
<dbReference type="RefSeq" id="XP_007389253.1">
    <property type="nucleotide sequence ID" value="XM_007389191.1"/>
</dbReference>
<dbReference type="HOGENOM" id="CLU_015327_0_0_1"/>
<feature type="compositionally biased region" description="Low complexity" evidence="1">
    <location>
        <begin position="584"/>
        <end position="608"/>
    </location>
</feature>
<accession>R7S2W8</accession>
<gene>
    <name evidence="2" type="ORF">PUNSTDRAFT_139477</name>
</gene>
<reference evidence="3" key="1">
    <citation type="journal article" date="2012" name="Science">
        <title>The Paleozoic origin of enzymatic lignin decomposition reconstructed from 31 fungal genomes.</title>
        <authorList>
            <person name="Floudas D."/>
            <person name="Binder M."/>
            <person name="Riley R."/>
            <person name="Barry K."/>
            <person name="Blanchette R.A."/>
            <person name="Henrissat B."/>
            <person name="Martinez A.T."/>
            <person name="Otillar R."/>
            <person name="Spatafora J.W."/>
            <person name="Yadav J.S."/>
            <person name="Aerts A."/>
            <person name="Benoit I."/>
            <person name="Boyd A."/>
            <person name="Carlson A."/>
            <person name="Copeland A."/>
            <person name="Coutinho P.M."/>
            <person name="de Vries R.P."/>
            <person name="Ferreira P."/>
            <person name="Findley K."/>
            <person name="Foster B."/>
            <person name="Gaskell J."/>
            <person name="Glotzer D."/>
            <person name="Gorecki P."/>
            <person name="Heitman J."/>
            <person name="Hesse C."/>
            <person name="Hori C."/>
            <person name="Igarashi K."/>
            <person name="Jurgens J.A."/>
            <person name="Kallen N."/>
            <person name="Kersten P."/>
            <person name="Kohler A."/>
            <person name="Kuees U."/>
            <person name="Kumar T.K.A."/>
            <person name="Kuo A."/>
            <person name="LaButti K."/>
            <person name="Larrondo L.F."/>
            <person name="Lindquist E."/>
            <person name="Ling A."/>
            <person name="Lombard V."/>
            <person name="Lucas S."/>
            <person name="Lundell T."/>
            <person name="Martin R."/>
            <person name="McLaughlin D.J."/>
            <person name="Morgenstern I."/>
            <person name="Morin E."/>
            <person name="Murat C."/>
            <person name="Nagy L.G."/>
            <person name="Nolan M."/>
            <person name="Ohm R.A."/>
            <person name="Patyshakuliyeva A."/>
            <person name="Rokas A."/>
            <person name="Ruiz-Duenas F.J."/>
            <person name="Sabat G."/>
            <person name="Salamov A."/>
            <person name="Samejima M."/>
            <person name="Schmutz J."/>
            <person name="Slot J.C."/>
            <person name="St John F."/>
            <person name="Stenlid J."/>
            <person name="Sun H."/>
            <person name="Sun S."/>
            <person name="Syed K."/>
            <person name="Tsang A."/>
            <person name="Wiebenga A."/>
            <person name="Young D."/>
            <person name="Pisabarro A."/>
            <person name="Eastwood D.C."/>
            <person name="Martin F."/>
            <person name="Cullen D."/>
            <person name="Grigoriev I.V."/>
            <person name="Hibbett D.S."/>
        </authorList>
    </citation>
    <scope>NUCLEOTIDE SEQUENCE [LARGE SCALE GENOMIC DNA]</scope>
    <source>
        <strain evidence="3">HHB-11173 SS5</strain>
    </source>
</reference>
<feature type="region of interest" description="Disordered" evidence="1">
    <location>
        <begin position="280"/>
        <end position="308"/>
    </location>
</feature>
<name>R7S2W8_PUNST</name>
<protein>
    <submittedName>
        <fullName evidence="2">Uncharacterized protein</fullName>
    </submittedName>
</protein>
<dbReference type="GeneID" id="18880327"/>
<dbReference type="EMBL" id="JH687561">
    <property type="protein sequence ID" value="EIN03596.1"/>
    <property type="molecule type" value="Genomic_DNA"/>
</dbReference>
<dbReference type="KEGG" id="psq:PUNSTDRAFT_139477"/>
<dbReference type="OrthoDB" id="3058987at2759"/>
<organism evidence="2 3">
    <name type="scientific">Punctularia strigosozonata (strain HHB-11173)</name>
    <name type="common">White-rot fungus</name>
    <dbReference type="NCBI Taxonomy" id="741275"/>
    <lineage>
        <taxon>Eukaryota</taxon>
        <taxon>Fungi</taxon>
        <taxon>Dikarya</taxon>
        <taxon>Basidiomycota</taxon>
        <taxon>Agaricomycotina</taxon>
        <taxon>Agaricomycetes</taxon>
        <taxon>Corticiales</taxon>
        <taxon>Punctulariaceae</taxon>
        <taxon>Punctularia</taxon>
    </lineage>
</organism>
<evidence type="ECO:0000313" key="2">
    <source>
        <dbReference type="EMBL" id="EIN03596.1"/>
    </source>
</evidence>
<sequence length="894" mass="95456">MTRSSVFSDEENEWLKKKLDEWRDAKSKIDFMLKTAPLFFKTFPIDPTPEEIASCGGDVAQARVHENVVQRYKDRKAQIRTWFGNHSRERGSGPEIPGVKRPEYQAWQRLFYHNEDVQAEYKVAWDQAMKEGWTNDQQVKFQAQFAQQHLDAADPQVLKAIQDYRNEGYLQRDDLSLPEGVQDTEDTRRAAIDNLPHTIAAAAESWHRQTGLQISIMVGGPFPRSETAEIQTMYYGTGKNLLGCEFVDANSDFKTDWRDTFHTFCEGSYTSQERMRRRVAVAADNSSKPGSAPAATSSGVLPQADENTPPIGCALPAALAMRPHDTAFKPVNKPVEDTSINPQLLGLIPFSNDAHIETPAPVPVTQELQAGQAVSSQTPHSQPASASLPPITVLAAPLPAAPEVASGSQDILAGAAVGATLSPTTSSPLPASTSPSSIAALAAPLPAAPEVAAGSGDVGLAGGVVETSAPQDHTTPSLTITPLQPVSAFPPPVIVLAASLPAAPEAASGSSDLHVAGTAIGTSVLQDPATLSPATSSSLPAKASPPSITALATPLSAALEMAAGSGDVGLVGAAVGTLAPQDHATPPSTTPLSQSASTSSLSVSAPAVRGPDVDSTGNAVRSSVVKDATDDSSDDPIIPVTYSDLDEEETALLPADKSQRRASSRPKKLKITGGEGCTLDFSQPTFDLVKNIALSKDLPEYFMGAVAFISEAVTEPAFINMLRAYILFEAKARFLSRNSVTKSLMRPSMTSKWINNTKRTTYMVTCDDPQKDFFSWNAWWISLQPSWRCRPSAPLSRAVPRGQNTDFPEIKNGKNGVVVVVLTLAWIFLGAMARNEGGVNVKVLEAVEDVTWVLTLATKTPATAAVNELRSAKKASINDENDVPAKRTRRSKNA</sequence>
<keyword evidence="3" id="KW-1185">Reference proteome</keyword>
<evidence type="ECO:0000313" key="3">
    <source>
        <dbReference type="Proteomes" id="UP000054196"/>
    </source>
</evidence>